<dbReference type="GO" id="GO:0007155">
    <property type="term" value="P:cell adhesion"/>
    <property type="evidence" value="ECO:0007669"/>
    <property type="project" value="InterPro"/>
</dbReference>
<dbReference type="AlphaFoldDB" id="A0A182SA08"/>
<reference evidence="2" key="2">
    <citation type="submission" date="2020-05" db="UniProtKB">
        <authorList>
            <consortium name="EnsemblMetazoa"/>
        </authorList>
    </citation>
    <scope>IDENTIFICATION</scope>
    <source>
        <strain evidence="2">maculatus3</strain>
    </source>
</reference>
<accession>A0A182SA08</accession>
<evidence type="ECO:0000259" key="1">
    <source>
        <dbReference type="Pfam" id="PF07195"/>
    </source>
</evidence>
<keyword evidence="3" id="KW-1185">Reference proteome</keyword>
<evidence type="ECO:0000313" key="3">
    <source>
        <dbReference type="Proteomes" id="UP000075901"/>
    </source>
</evidence>
<sequence length="237" mass="25655">INGTEITRSTNSIADALQGVTIDLKSTTKPGEPQNLIIGADKNGSADKIKNWVDSYNSLLDTFNSLTKYTPVKSGENQNSKNGALLGDNTLRGIQSSIKSALSAAQDNPELKGLGNLGITTNSKTGKLELDSDKLKKALDEKPQQVANFFAGNGKDTGMATEIHNEIQNYIKADGVIENSTKSINTNLDRLNTQITSVSESIQSTIERYKQQFVQLDAMMSKLNGTSSYLTQQFSTK</sequence>
<evidence type="ECO:0000313" key="2">
    <source>
        <dbReference type="EnsemblMetazoa" id="AMAM002647-PA"/>
    </source>
</evidence>
<dbReference type="EnsemblMetazoa" id="AMAM002647-RA">
    <property type="protein sequence ID" value="AMAM002647-PA"/>
    <property type="gene ID" value="AMAM002647"/>
</dbReference>
<dbReference type="Proteomes" id="UP000075901">
    <property type="component" value="Unassembled WGS sequence"/>
</dbReference>
<dbReference type="PANTHER" id="PTHR30288">
    <property type="entry name" value="FLAGELLAR CAP/ASSEMBLY PROTEIN FLID"/>
    <property type="match status" value="1"/>
</dbReference>
<dbReference type="VEuPathDB" id="VectorBase:AMAM002647"/>
<proteinExistence type="predicted"/>
<organism evidence="2 3">
    <name type="scientific">Anopheles maculatus</name>
    <dbReference type="NCBI Taxonomy" id="74869"/>
    <lineage>
        <taxon>Eukaryota</taxon>
        <taxon>Metazoa</taxon>
        <taxon>Ecdysozoa</taxon>
        <taxon>Arthropoda</taxon>
        <taxon>Hexapoda</taxon>
        <taxon>Insecta</taxon>
        <taxon>Pterygota</taxon>
        <taxon>Neoptera</taxon>
        <taxon>Endopterygota</taxon>
        <taxon>Diptera</taxon>
        <taxon>Nematocera</taxon>
        <taxon>Culicoidea</taxon>
        <taxon>Culicidae</taxon>
        <taxon>Anophelinae</taxon>
        <taxon>Anopheles</taxon>
        <taxon>Anopheles maculatus group</taxon>
    </lineage>
</organism>
<name>A0A182SA08_9DIPT</name>
<reference evidence="3" key="1">
    <citation type="submission" date="2013-09" db="EMBL/GenBank/DDBJ databases">
        <title>The Genome Sequence of Anopheles maculatus species B.</title>
        <authorList>
            <consortium name="The Broad Institute Genomics Platform"/>
            <person name="Neafsey D.E."/>
            <person name="Besansky N."/>
            <person name="Howell P."/>
            <person name="Walton C."/>
            <person name="Young S.K."/>
            <person name="Zeng Q."/>
            <person name="Gargeya S."/>
            <person name="Fitzgerald M."/>
            <person name="Haas B."/>
            <person name="Abouelleil A."/>
            <person name="Allen A.W."/>
            <person name="Alvarado L."/>
            <person name="Arachchi H.M."/>
            <person name="Berlin A.M."/>
            <person name="Chapman S.B."/>
            <person name="Gainer-Dewar J."/>
            <person name="Goldberg J."/>
            <person name="Griggs A."/>
            <person name="Gujja S."/>
            <person name="Hansen M."/>
            <person name="Howarth C."/>
            <person name="Imamovic A."/>
            <person name="Ireland A."/>
            <person name="Larimer J."/>
            <person name="McCowan C."/>
            <person name="Murphy C."/>
            <person name="Pearson M."/>
            <person name="Poon T.W."/>
            <person name="Priest M."/>
            <person name="Roberts A."/>
            <person name="Saif S."/>
            <person name="Shea T."/>
            <person name="Sisk P."/>
            <person name="Sykes S."/>
            <person name="Wortman J."/>
            <person name="Nusbaum C."/>
            <person name="Birren B."/>
        </authorList>
    </citation>
    <scope>NUCLEOTIDE SEQUENCE [LARGE SCALE GENOMIC DNA]</scope>
    <source>
        <strain evidence="3">maculatus3</strain>
    </source>
</reference>
<dbReference type="Pfam" id="PF07195">
    <property type="entry name" value="FliD_C"/>
    <property type="match status" value="1"/>
</dbReference>
<protein>
    <recommendedName>
        <fullName evidence="1">Flagellar hook-associated protein 2 C-terminal domain-containing protein</fullName>
    </recommendedName>
</protein>
<dbReference type="InterPro" id="IPR010809">
    <property type="entry name" value="FliD_C"/>
</dbReference>
<dbReference type="PANTHER" id="PTHR30288:SF0">
    <property type="entry name" value="FLAGELLAR HOOK-ASSOCIATED PROTEIN 2"/>
    <property type="match status" value="1"/>
</dbReference>
<dbReference type="InterPro" id="IPR040026">
    <property type="entry name" value="FliD"/>
</dbReference>
<feature type="domain" description="Flagellar hook-associated protein 2 C-terminal" evidence="1">
    <location>
        <begin position="1"/>
        <end position="224"/>
    </location>
</feature>